<dbReference type="PANTHER" id="PTHR22604:SF105">
    <property type="entry name" value="TRANS-1,2-DIHYDROBENZENE-1,2-DIOL DEHYDROGENASE"/>
    <property type="match status" value="1"/>
</dbReference>
<feature type="domain" description="Gfo/Idh/MocA-like oxidoreductase N-terminal" evidence="11">
    <location>
        <begin position="33"/>
        <end position="150"/>
    </location>
</feature>
<protein>
    <recommendedName>
        <fullName evidence="5">Trans-1,2-dihydrobenzene-1,2-diol dehydrogenase</fullName>
        <ecNumber evidence="4">1.1.1.179</ecNumber>
        <ecNumber evidence="3">1.3.1.20</ecNumber>
    </recommendedName>
    <alternativeName>
        <fullName evidence="8">D-xylose 1-dehydrogenase</fullName>
    </alternativeName>
    <alternativeName>
        <fullName evidence="7">D-xylose-NADP dehydrogenase</fullName>
    </alternativeName>
    <alternativeName>
        <fullName evidence="6">Dimeric dihydrodiol dehydrogenase</fullName>
    </alternativeName>
</protein>
<evidence type="ECO:0000256" key="4">
    <source>
        <dbReference type="ARBA" id="ARBA00038984"/>
    </source>
</evidence>
<reference evidence="13" key="1">
    <citation type="journal article" date="2023" name="G3 (Bethesda)">
        <title>A reference genome for the long-term kleptoplast-retaining sea slug Elysia crispata morphotype clarki.</title>
        <authorList>
            <person name="Eastman K.E."/>
            <person name="Pendleton A.L."/>
            <person name="Shaikh M.A."/>
            <person name="Suttiyut T."/>
            <person name="Ogas R."/>
            <person name="Tomko P."/>
            <person name="Gavelis G."/>
            <person name="Widhalm J.R."/>
            <person name="Wisecaver J.H."/>
        </authorList>
    </citation>
    <scope>NUCLEOTIDE SEQUENCE</scope>
    <source>
        <strain evidence="13">ECLA1</strain>
    </source>
</reference>
<dbReference type="GO" id="GO:0047115">
    <property type="term" value="F:trans-1,2-dihydrobenzene-1,2-diol dehydrogenase activity"/>
    <property type="evidence" value="ECO:0007669"/>
    <property type="project" value="UniProtKB-EC"/>
</dbReference>
<dbReference type="PANTHER" id="PTHR22604">
    <property type="entry name" value="OXIDOREDUCTASES"/>
    <property type="match status" value="1"/>
</dbReference>
<evidence type="ECO:0000256" key="8">
    <source>
        <dbReference type="ARBA" id="ARBA00043025"/>
    </source>
</evidence>
<dbReference type="GO" id="GO:0000166">
    <property type="term" value="F:nucleotide binding"/>
    <property type="evidence" value="ECO:0007669"/>
    <property type="project" value="InterPro"/>
</dbReference>
<dbReference type="AlphaFoldDB" id="A0AAE0ZI59"/>
<dbReference type="EC" id="1.1.1.179" evidence="4"/>
<comment type="catalytic activity">
    <reaction evidence="9">
        <text>(1R,2R)-1,2-dihydrobenzene-1,2-diol + NADP(+) = catechol + NADPH + H(+)</text>
        <dbReference type="Rhea" id="RHEA:16729"/>
        <dbReference type="ChEBI" id="CHEBI:10702"/>
        <dbReference type="ChEBI" id="CHEBI:15378"/>
        <dbReference type="ChEBI" id="CHEBI:18135"/>
        <dbReference type="ChEBI" id="CHEBI:57783"/>
        <dbReference type="ChEBI" id="CHEBI:58349"/>
        <dbReference type="EC" id="1.3.1.20"/>
    </reaction>
</comment>
<evidence type="ECO:0000256" key="6">
    <source>
        <dbReference type="ARBA" id="ARBA00042926"/>
    </source>
</evidence>
<sequence length="362" mass="40068">MWLRAGSLLVPKPTGLNSCQNFCTPNMAASPTRWGILGAGKIAVDFCTCLNSLPDHKIVAIAARSKDRADQFAEEYDIPKSYGSYEEAINDPDVDIIYISTIHISHVELSLASINAGKSVLCEKPMALSLEGCKKVLAAAKEKNVFFAEGFWSRFFPVYQFIREQVESGALGEIHTVQVSFATPISNVERMRKRELGGGGLMDLGCYPVQAANLVFKGRPESIHVQGTLMEDTGVDSSAVITLKYPGNKFAMLHYDMRTSAGANSFVIRGTKGNLVIPDKFWCPDRIVVGDNQLKYFQLPTVEEGRIIFVNSQGFCYEIQDIRECLLKGQIESSKIPHEDSETISYILTEVQKQLGVSFEFP</sequence>
<evidence type="ECO:0000256" key="10">
    <source>
        <dbReference type="ARBA" id="ARBA00049233"/>
    </source>
</evidence>
<dbReference type="Proteomes" id="UP001283361">
    <property type="component" value="Unassembled WGS sequence"/>
</dbReference>
<dbReference type="Gene3D" id="3.30.360.10">
    <property type="entry name" value="Dihydrodipicolinate Reductase, domain 2"/>
    <property type="match status" value="1"/>
</dbReference>
<evidence type="ECO:0000313" key="14">
    <source>
        <dbReference type="Proteomes" id="UP001283361"/>
    </source>
</evidence>
<evidence type="ECO:0000259" key="12">
    <source>
        <dbReference type="Pfam" id="PF22725"/>
    </source>
</evidence>
<dbReference type="InterPro" id="IPR055170">
    <property type="entry name" value="GFO_IDH_MocA-like_dom"/>
</dbReference>
<dbReference type="Pfam" id="PF22725">
    <property type="entry name" value="GFO_IDH_MocA_C3"/>
    <property type="match status" value="1"/>
</dbReference>
<dbReference type="InterPro" id="IPR000683">
    <property type="entry name" value="Gfo/Idh/MocA-like_OxRdtase_N"/>
</dbReference>
<gene>
    <name evidence="13" type="ORF">RRG08_061279</name>
</gene>
<evidence type="ECO:0000256" key="5">
    <source>
        <dbReference type="ARBA" id="ARBA00040603"/>
    </source>
</evidence>
<organism evidence="13 14">
    <name type="scientific">Elysia crispata</name>
    <name type="common">lettuce slug</name>
    <dbReference type="NCBI Taxonomy" id="231223"/>
    <lineage>
        <taxon>Eukaryota</taxon>
        <taxon>Metazoa</taxon>
        <taxon>Spiralia</taxon>
        <taxon>Lophotrochozoa</taxon>
        <taxon>Mollusca</taxon>
        <taxon>Gastropoda</taxon>
        <taxon>Heterobranchia</taxon>
        <taxon>Euthyneura</taxon>
        <taxon>Panpulmonata</taxon>
        <taxon>Sacoglossa</taxon>
        <taxon>Placobranchoidea</taxon>
        <taxon>Plakobranchidae</taxon>
        <taxon>Elysia</taxon>
    </lineage>
</organism>
<dbReference type="InterPro" id="IPR050984">
    <property type="entry name" value="Gfo/Idh/MocA_domain"/>
</dbReference>
<dbReference type="SUPFAM" id="SSF55347">
    <property type="entry name" value="Glyceraldehyde-3-phosphate dehydrogenase-like, C-terminal domain"/>
    <property type="match status" value="1"/>
</dbReference>
<dbReference type="EMBL" id="JAWDGP010004017">
    <property type="protein sequence ID" value="KAK3768822.1"/>
    <property type="molecule type" value="Genomic_DNA"/>
</dbReference>
<keyword evidence="2" id="KW-0560">Oxidoreductase</keyword>
<evidence type="ECO:0000256" key="9">
    <source>
        <dbReference type="ARBA" id="ARBA00047423"/>
    </source>
</evidence>
<evidence type="ECO:0000256" key="7">
    <source>
        <dbReference type="ARBA" id="ARBA00042988"/>
    </source>
</evidence>
<dbReference type="GO" id="GO:0047837">
    <property type="term" value="F:D-xylose 1-dehydrogenase (NADP+) activity"/>
    <property type="evidence" value="ECO:0007669"/>
    <property type="project" value="UniProtKB-EC"/>
</dbReference>
<dbReference type="Pfam" id="PF01408">
    <property type="entry name" value="GFO_IDH_MocA"/>
    <property type="match status" value="1"/>
</dbReference>
<evidence type="ECO:0000313" key="13">
    <source>
        <dbReference type="EMBL" id="KAK3768822.1"/>
    </source>
</evidence>
<accession>A0AAE0ZI59</accession>
<evidence type="ECO:0000256" key="1">
    <source>
        <dbReference type="ARBA" id="ARBA00010928"/>
    </source>
</evidence>
<evidence type="ECO:0000259" key="11">
    <source>
        <dbReference type="Pfam" id="PF01408"/>
    </source>
</evidence>
<keyword evidence="14" id="KW-1185">Reference proteome</keyword>
<dbReference type="InterPro" id="IPR036291">
    <property type="entry name" value="NAD(P)-bd_dom_sf"/>
</dbReference>
<evidence type="ECO:0000256" key="3">
    <source>
        <dbReference type="ARBA" id="ARBA00038853"/>
    </source>
</evidence>
<dbReference type="Gene3D" id="3.40.50.720">
    <property type="entry name" value="NAD(P)-binding Rossmann-like Domain"/>
    <property type="match status" value="1"/>
</dbReference>
<name>A0AAE0ZI59_9GAST</name>
<comment type="catalytic activity">
    <reaction evidence="10">
        <text>D-xylose + NADP(+) = D-xylono-1,5-lactone + NADPH + H(+)</text>
        <dbReference type="Rhea" id="RHEA:22000"/>
        <dbReference type="ChEBI" id="CHEBI:15378"/>
        <dbReference type="ChEBI" id="CHEBI:15867"/>
        <dbReference type="ChEBI" id="CHEBI:53455"/>
        <dbReference type="ChEBI" id="CHEBI:57783"/>
        <dbReference type="ChEBI" id="CHEBI:58349"/>
        <dbReference type="EC" id="1.1.1.179"/>
    </reaction>
</comment>
<feature type="domain" description="GFO/IDH/MocA-like oxidoreductase" evidence="12">
    <location>
        <begin position="159"/>
        <end position="275"/>
    </location>
</feature>
<proteinExistence type="inferred from homology"/>
<comment type="caution">
    <text evidence="13">The sequence shown here is derived from an EMBL/GenBank/DDBJ whole genome shotgun (WGS) entry which is preliminary data.</text>
</comment>
<dbReference type="EC" id="1.3.1.20" evidence="3"/>
<evidence type="ECO:0000256" key="2">
    <source>
        <dbReference type="ARBA" id="ARBA00023002"/>
    </source>
</evidence>
<dbReference type="SUPFAM" id="SSF51735">
    <property type="entry name" value="NAD(P)-binding Rossmann-fold domains"/>
    <property type="match status" value="1"/>
</dbReference>
<comment type="similarity">
    <text evidence="1">Belongs to the Gfo/Idh/MocA family.</text>
</comment>